<dbReference type="PANTHER" id="PTHR33751">
    <property type="entry name" value="CBB3-TYPE CYTOCHROME C OXIDASE SUBUNIT FIXP"/>
    <property type="match status" value="1"/>
</dbReference>
<dbReference type="GO" id="GO:0009055">
    <property type="term" value="F:electron transfer activity"/>
    <property type="evidence" value="ECO:0007669"/>
    <property type="project" value="InterPro"/>
</dbReference>
<dbReference type="PROSITE" id="PS51007">
    <property type="entry name" value="CYTC"/>
    <property type="match status" value="1"/>
</dbReference>
<evidence type="ECO:0000256" key="5">
    <source>
        <dbReference type="SAM" id="SignalP"/>
    </source>
</evidence>
<protein>
    <submittedName>
        <fullName evidence="7">Extracellular solute-binding protein, family 3</fullName>
    </submittedName>
</protein>
<dbReference type="SUPFAM" id="SSF53850">
    <property type="entry name" value="Periplasmic binding protein-like II"/>
    <property type="match status" value="1"/>
</dbReference>
<dbReference type="InterPro" id="IPR009056">
    <property type="entry name" value="Cyt_c-like_dom"/>
</dbReference>
<keyword evidence="5" id="KW-0732">Signal</keyword>
<reference evidence="7 8" key="1">
    <citation type="submission" date="2016-03" db="EMBL/GenBank/DDBJ databases">
        <title>Deep-sea bacteria in the southern Pacific.</title>
        <authorList>
            <person name="Tang K."/>
        </authorList>
    </citation>
    <scope>NUCLEOTIDE SEQUENCE [LARGE SCALE GENOMIC DNA]</scope>
    <source>
        <strain evidence="7 8">JLT2016</strain>
    </source>
</reference>
<dbReference type="InterPro" id="IPR036909">
    <property type="entry name" value="Cyt_c-like_dom_sf"/>
</dbReference>
<dbReference type="InterPro" id="IPR050597">
    <property type="entry name" value="Cytochrome_c_Oxidase_Subunit"/>
</dbReference>
<dbReference type="KEGG" id="tpro:Ga0080559_TMP3901"/>
<dbReference type="OrthoDB" id="5523448at2"/>
<keyword evidence="3 4" id="KW-0408">Iron</keyword>
<evidence type="ECO:0000259" key="6">
    <source>
        <dbReference type="PROSITE" id="PS51007"/>
    </source>
</evidence>
<evidence type="ECO:0000313" key="7">
    <source>
        <dbReference type="EMBL" id="APX24697.1"/>
    </source>
</evidence>
<name>A0A1U7D944_9RHOB</name>
<dbReference type="Pfam" id="PF13442">
    <property type="entry name" value="Cytochrome_CBB3"/>
    <property type="match status" value="1"/>
</dbReference>
<evidence type="ECO:0000256" key="3">
    <source>
        <dbReference type="ARBA" id="ARBA00023004"/>
    </source>
</evidence>
<organism evidence="7 8">
    <name type="scientific">Salipiger profundus</name>
    <dbReference type="NCBI Taxonomy" id="1229727"/>
    <lineage>
        <taxon>Bacteria</taxon>
        <taxon>Pseudomonadati</taxon>
        <taxon>Pseudomonadota</taxon>
        <taxon>Alphaproteobacteria</taxon>
        <taxon>Rhodobacterales</taxon>
        <taxon>Roseobacteraceae</taxon>
        <taxon>Salipiger</taxon>
    </lineage>
</organism>
<dbReference type="GO" id="GO:0046872">
    <property type="term" value="F:metal ion binding"/>
    <property type="evidence" value="ECO:0007669"/>
    <property type="project" value="UniProtKB-KW"/>
</dbReference>
<evidence type="ECO:0000256" key="4">
    <source>
        <dbReference type="PROSITE-ProRule" id="PRU00433"/>
    </source>
</evidence>
<dbReference type="GO" id="GO:0020037">
    <property type="term" value="F:heme binding"/>
    <property type="evidence" value="ECO:0007669"/>
    <property type="project" value="InterPro"/>
</dbReference>
<feature type="signal peptide" evidence="5">
    <location>
        <begin position="1"/>
        <end position="20"/>
    </location>
</feature>
<proteinExistence type="predicted"/>
<dbReference type="STRING" id="1229727.Ga0080559_TMP3901"/>
<keyword evidence="1 4" id="KW-0349">Heme</keyword>
<keyword evidence="8" id="KW-1185">Reference proteome</keyword>
<dbReference type="Gene3D" id="1.10.760.10">
    <property type="entry name" value="Cytochrome c-like domain"/>
    <property type="match status" value="1"/>
</dbReference>
<dbReference type="RefSeq" id="WP_076624491.1">
    <property type="nucleotide sequence ID" value="NZ_BMEW01000001.1"/>
</dbReference>
<dbReference type="PANTHER" id="PTHR33751:SF13">
    <property type="entry name" value="CYTOCHROME BC1 COMPLEX CYTOCHROME C SUBUNIT"/>
    <property type="match status" value="1"/>
</dbReference>
<evidence type="ECO:0000256" key="2">
    <source>
        <dbReference type="ARBA" id="ARBA00022723"/>
    </source>
</evidence>
<dbReference type="EMBL" id="CP014796">
    <property type="protein sequence ID" value="APX24697.1"/>
    <property type="molecule type" value="Genomic_DNA"/>
</dbReference>
<feature type="domain" description="Cytochrome c" evidence="6">
    <location>
        <begin position="25"/>
        <end position="101"/>
    </location>
</feature>
<gene>
    <name evidence="7" type="ORF">Ga0080559_TMP3901</name>
</gene>
<dbReference type="SUPFAM" id="SSF46626">
    <property type="entry name" value="Cytochrome c"/>
    <property type="match status" value="1"/>
</dbReference>
<dbReference type="Proteomes" id="UP000186559">
    <property type="component" value="Chromosome"/>
</dbReference>
<dbReference type="Gene3D" id="3.40.190.10">
    <property type="entry name" value="Periplasmic binding protein-like II"/>
    <property type="match status" value="2"/>
</dbReference>
<feature type="chain" id="PRO_5010554776" evidence="5">
    <location>
        <begin position="21"/>
        <end position="420"/>
    </location>
</feature>
<sequence length="420" mass="45520" precursor="true">MIRYIAILLMLALPVAPAMADTIDDRVTAGKSVYQRTCIRCHGANLRNSGNQSFDLRKFPAEQFTRFEDSVKNGKRRMPPWGDILSDEDIKALWAYVATHAGTQDIPQEAMAPFEDEEHSGLTEDPSGTTFDTVRADTLTVCVSRNGSAMSGWRHESGVGLDYRMSVALAEALDLDFRPLWYEADGGGNPILEPSALLSADLCDLVAGHPLISSAVGAPSVARGRMPEWMGRPDKTDPRRITVDLETLAVSSPFRREELGLVFAPSAKVADDASLNDLGGLTVGYQGDTVAEVIIRLGAQDDVRDASRSYPAGAAFLWRLETGEIDAALVEVSAYDFMLRQNAISKLRLGSWRHGFGINVGYAMLAEQNDLRAAVDDALADLVQSGVAADLAALDQLHYIAPKEPAMLPSVSLAQLTAFH</sequence>
<accession>A0A1U7D944</accession>
<dbReference type="AlphaFoldDB" id="A0A1U7D944"/>
<evidence type="ECO:0000313" key="8">
    <source>
        <dbReference type="Proteomes" id="UP000186559"/>
    </source>
</evidence>
<keyword evidence="2 4" id="KW-0479">Metal-binding</keyword>
<evidence type="ECO:0000256" key="1">
    <source>
        <dbReference type="ARBA" id="ARBA00022617"/>
    </source>
</evidence>